<protein>
    <recommendedName>
        <fullName evidence="9">Dynein regulatory complex subunit 7</fullName>
    </recommendedName>
</protein>
<evidence type="ECO:0000256" key="1">
    <source>
        <dbReference type="ARBA" id="ARBA00004245"/>
    </source>
</evidence>
<dbReference type="AlphaFoldDB" id="A0AAN8P1N3"/>
<evidence type="ECO:0000256" key="3">
    <source>
        <dbReference type="ARBA" id="ARBA00023212"/>
    </source>
</evidence>
<evidence type="ECO:0008006" key="9">
    <source>
        <dbReference type="Google" id="ProtNLM"/>
    </source>
</evidence>
<evidence type="ECO:0000259" key="6">
    <source>
        <dbReference type="Pfam" id="PF24671"/>
    </source>
</evidence>
<dbReference type="Pfam" id="PF24667">
    <property type="entry name" value="MORN_DRC7"/>
    <property type="match status" value="1"/>
</dbReference>
<proteinExistence type="predicted"/>
<dbReference type="GO" id="GO:0005856">
    <property type="term" value="C:cytoskeleton"/>
    <property type="evidence" value="ECO:0007669"/>
    <property type="project" value="UniProtKB-SubCell"/>
</dbReference>
<dbReference type="Pfam" id="PF24656">
    <property type="entry name" value="CEPT76_peptidase"/>
    <property type="match status" value="1"/>
</dbReference>
<dbReference type="PANTHER" id="PTHR35249:SF2">
    <property type="entry name" value="DYNEIN REGULATORY COMPLEX SUBUNIT 7"/>
    <property type="match status" value="1"/>
</dbReference>
<feature type="domain" description="CEP76/DRC7 peptidase-like" evidence="4">
    <location>
        <begin position="135"/>
        <end position="208"/>
    </location>
</feature>
<dbReference type="GO" id="GO:0031514">
    <property type="term" value="C:motile cilium"/>
    <property type="evidence" value="ECO:0007669"/>
    <property type="project" value="TreeGrafter"/>
</dbReference>
<evidence type="ECO:0000313" key="7">
    <source>
        <dbReference type="EMBL" id="KAK6639009.1"/>
    </source>
</evidence>
<reference evidence="7 8" key="1">
    <citation type="submission" date="2023-10" db="EMBL/GenBank/DDBJ databases">
        <title>Genomes of two closely related lineages of the louse Polyplax serrata with different host specificities.</title>
        <authorList>
            <person name="Martinu J."/>
            <person name="Tarabai H."/>
            <person name="Stefka J."/>
            <person name="Hypsa V."/>
        </authorList>
    </citation>
    <scope>NUCLEOTIDE SEQUENCE [LARGE SCALE GENOMIC DNA]</scope>
    <source>
        <strain evidence="7">HR10_N</strain>
    </source>
</reference>
<evidence type="ECO:0000259" key="4">
    <source>
        <dbReference type="Pfam" id="PF24656"/>
    </source>
</evidence>
<dbReference type="PANTHER" id="PTHR35249">
    <property type="entry name" value="DYNEIN REGULATORY COMPLEX SUBUNIT 7"/>
    <property type="match status" value="1"/>
</dbReference>
<dbReference type="InterPro" id="IPR056290">
    <property type="entry name" value="CEPT76/DRC7_peptidase-like_dom"/>
</dbReference>
<name>A0AAN8P1N3_POLSC</name>
<accession>A0AAN8P1N3</accession>
<evidence type="ECO:0000256" key="2">
    <source>
        <dbReference type="ARBA" id="ARBA00022490"/>
    </source>
</evidence>
<sequence>MPDHINSPQTVLRKQAGHSFEYSTLLASFLIASAYDAYVVSGYATREICQMDQTRIECPLLTDDEQILEEAKIEEDSKYYLKKPLELKSMFLQEMLDREIRKEKEAQRIQELAEIAAVKEFEKPWPDELYGWRLHSWVVILPSKDVTEPIFIESTTGLAKSLDDPEYHGIESLWNHQNYWVCVQFDNKTENCKDISFNLNDIECWERLLIGEPFTFRKFGKEILEADAEEYKRACIQVEKHLDMPGSWVDILKLSHSSYEKRFPRAKKVIHYRKAISEQYPPYSHADGLVERVKRYFDYECQEPREIRERYKNRADRLYYCQKTVVDNSVLEKFDRGREDALKEHFYYAMDSGIEVVFSLKFYHQARLDCLSEFFMDPLFMIMHFKKRPDFLYYVRVDFAERTNHDQPLRNILKIEERYNRNTEKDADKDVAIVEYCFQEKKVHLRFHYEFEHITQTDRLFNKPVFAERGASLTYDPALTKGYLTGPTTPNPKPLYLYRLESEYFKREEISEKKIRERENELLCLLRLRAQELAAPRLVVSEFDVERNDEAKKAYKEREQREKEMSEGEMNLMCDFLAPYYVKLDLDAKSILSNKMALTVIDDFLHDWKCLLVARANDIQQQFEQTCHDFNEKNNWYEENQSVVTKEQEEEYFEYCKKKSYYLHILEVRLNRHKELAPRRFLAVHSYLKNDPRLARAFHKSKKK</sequence>
<dbReference type="InterPro" id="IPR056292">
    <property type="entry name" value="DRC7_C"/>
</dbReference>
<comment type="subcellular location">
    <subcellularLocation>
        <location evidence="1">Cytoplasm</location>
        <location evidence="1">Cytoskeleton</location>
    </subcellularLocation>
</comment>
<gene>
    <name evidence="7" type="ORF">RUM43_007279</name>
</gene>
<organism evidence="7 8">
    <name type="scientific">Polyplax serrata</name>
    <name type="common">Common mouse louse</name>
    <dbReference type="NCBI Taxonomy" id="468196"/>
    <lineage>
        <taxon>Eukaryota</taxon>
        <taxon>Metazoa</taxon>
        <taxon>Ecdysozoa</taxon>
        <taxon>Arthropoda</taxon>
        <taxon>Hexapoda</taxon>
        <taxon>Insecta</taxon>
        <taxon>Pterygota</taxon>
        <taxon>Neoptera</taxon>
        <taxon>Paraneoptera</taxon>
        <taxon>Psocodea</taxon>
        <taxon>Troctomorpha</taxon>
        <taxon>Phthiraptera</taxon>
        <taxon>Anoplura</taxon>
        <taxon>Polyplacidae</taxon>
        <taxon>Polyplax</taxon>
    </lineage>
</organism>
<dbReference type="Pfam" id="PF24671">
    <property type="entry name" value="DRC7_C"/>
    <property type="match status" value="1"/>
</dbReference>
<dbReference type="Proteomes" id="UP001372834">
    <property type="component" value="Unassembled WGS sequence"/>
</dbReference>
<dbReference type="InterPro" id="IPR056291">
    <property type="entry name" value="MORN_DRC7"/>
</dbReference>
<evidence type="ECO:0000259" key="5">
    <source>
        <dbReference type="Pfam" id="PF24667"/>
    </source>
</evidence>
<dbReference type="EMBL" id="JAWJWE010000003">
    <property type="protein sequence ID" value="KAK6639009.1"/>
    <property type="molecule type" value="Genomic_DNA"/>
</dbReference>
<keyword evidence="2" id="KW-0963">Cytoplasm</keyword>
<dbReference type="InterPro" id="IPR033551">
    <property type="entry name" value="DRC7/lobo"/>
</dbReference>
<comment type="caution">
    <text evidence="7">The sequence shown here is derived from an EMBL/GenBank/DDBJ whole genome shotgun (WGS) entry which is preliminary data.</text>
</comment>
<feature type="domain" description="Dynein regulatory complex subunit 7 MORN" evidence="5">
    <location>
        <begin position="264"/>
        <end position="541"/>
    </location>
</feature>
<keyword evidence="3" id="KW-0206">Cytoskeleton</keyword>
<feature type="domain" description="Dynein regulatory complex subunit 7 C-terminal" evidence="6">
    <location>
        <begin position="592"/>
        <end position="697"/>
    </location>
</feature>
<dbReference type="GO" id="GO:0030317">
    <property type="term" value="P:flagellated sperm motility"/>
    <property type="evidence" value="ECO:0007669"/>
    <property type="project" value="TreeGrafter"/>
</dbReference>
<evidence type="ECO:0000313" key="8">
    <source>
        <dbReference type="Proteomes" id="UP001372834"/>
    </source>
</evidence>